<evidence type="ECO:0000256" key="1">
    <source>
        <dbReference type="SAM" id="SignalP"/>
    </source>
</evidence>
<dbReference type="Proteomes" id="UP000242469">
    <property type="component" value="Unassembled WGS sequence"/>
</dbReference>
<feature type="signal peptide" evidence="1">
    <location>
        <begin position="1"/>
        <end position="25"/>
    </location>
</feature>
<feature type="domain" description="Fe/B12 periplasmic-binding" evidence="2">
    <location>
        <begin position="73"/>
        <end position="227"/>
    </location>
</feature>
<evidence type="ECO:0000313" key="4">
    <source>
        <dbReference type="Proteomes" id="UP000242469"/>
    </source>
</evidence>
<reference evidence="4" key="1">
    <citation type="submission" date="2016-10" db="EMBL/GenBank/DDBJ databases">
        <authorList>
            <person name="Varghese N."/>
            <person name="Submissions S."/>
        </authorList>
    </citation>
    <scope>NUCLEOTIDE SEQUENCE [LARGE SCALE GENOMIC DNA]</scope>
    <source>
        <strain evidence="4">DSM 11526</strain>
    </source>
</reference>
<dbReference type="Gene3D" id="3.40.50.1980">
    <property type="entry name" value="Nitrogenase molybdenum iron protein domain"/>
    <property type="match status" value="2"/>
</dbReference>
<dbReference type="EMBL" id="FNRJ01000018">
    <property type="protein sequence ID" value="SEB11012.1"/>
    <property type="molecule type" value="Genomic_DNA"/>
</dbReference>
<proteinExistence type="predicted"/>
<protein>
    <submittedName>
        <fullName evidence="3">Iron complex transport system substrate-binding protein</fullName>
    </submittedName>
</protein>
<dbReference type="SUPFAM" id="SSF53807">
    <property type="entry name" value="Helical backbone' metal receptor"/>
    <property type="match status" value="1"/>
</dbReference>
<keyword evidence="1" id="KW-0732">Signal</keyword>
<dbReference type="CDD" id="cd00636">
    <property type="entry name" value="TroA-like"/>
    <property type="match status" value="1"/>
</dbReference>
<name>A0A1H4GQV0_9GAMM</name>
<gene>
    <name evidence="3" type="ORF">SAMN02745729_11839</name>
</gene>
<dbReference type="Pfam" id="PF01497">
    <property type="entry name" value="Peripla_BP_2"/>
    <property type="match status" value="1"/>
</dbReference>
<accession>A0A1H4GQV0</accession>
<dbReference type="STRING" id="1122198.SAMN02745729_11839"/>
<sequence>MSGLMLRCLRGFGLGLLLASASAQSAPQRILSLDLCMDWLLALHAKPEQVAALSPTHRRYQLPFDMPDWPLHDGSLEQIYLLQPDLILVGEYNALLLRRRLEALSLPVVDLSLPTSLAEIEVYERQFLELIGQPSSRARPAPAPAQPAGDAPRLLLLGANGIGTGAGTFEDQILRQAGWHNYLRDAGYVRLDLEQLVADPPDAILWSAPASPSLASRFAEHPALQQVVTQEGWLSTDYWRWQCPGPWTWELIEQLKRKRVQ</sequence>
<keyword evidence="4" id="KW-1185">Reference proteome</keyword>
<dbReference type="RefSeq" id="WP_254775064.1">
    <property type="nucleotide sequence ID" value="NZ_FNRJ01000018.1"/>
</dbReference>
<organism evidence="3 4">
    <name type="scientific">Marinobacterium iners DSM 11526</name>
    <dbReference type="NCBI Taxonomy" id="1122198"/>
    <lineage>
        <taxon>Bacteria</taxon>
        <taxon>Pseudomonadati</taxon>
        <taxon>Pseudomonadota</taxon>
        <taxon>Gammaproteobacteria</taxon>
        <taxon>Oceanospirillales</taxon>
        <taxon>Oceanospirillaceae</taxon>
        <taxon>Marinobacterium</taxon>
    </lineage>
</organism>
<dbReference type="InterPro" id="IPR002491">
    <property type="entry name" value="ABC_transptr_periplasmic_BD"/>
</dbReference>
<dbReference type="AlphaFoldDB" id="A0A1H4GQV0"/>
<evidence type="ECO:0000313" key="3">
    <source>
        <dbReference type="EMBL" id="SEB11012.1"/>
    </source>
</evidence>
<feature type="chain" id="PRO_5017435811" evidence="1">
    <location>
        <begin position="26"/>
        <end position="261"/>
    </location>
</feature>
<evidence type="ECO:0000259" key="2">
    <source>
        <dbReference type="Pfam" id="PF01497"/>
    </source>
</evidence>